<dbReference type="Proteomes" id="UP000825935">
    <property type="component" value="Chromosome 1"/>
</dbReference>
<protein>
    <submittedName>
        <fullName evidence="2">Uncharacterized protein</fullName>
    </submittedName>
</protein>
<reference evidence="2" key="1">
    <citation type="submission" date="2021-08" db="EMBL/GenBank/DDBJ databases">
        <title>WGS assembly of Ceratopteris richardii.</title>
        <authorList>
            <person name="Marchant D.B."/>
            <person name="Chen G."/>
            <person name="Jenkins J."/>
            <person name="Shu S."/>
            <person name="Leebens-Mack J."/>
            <person name="Grimwood J."/>
            <person name="Schmutz J."/>
            <person name="Soltis P."/>
            <person name="Soltis D."/>
            <person name="Chen Z.-H."/>
        </authorList>
    </citation>
    <scope>NUCLEOTIDE SEQUENCE</scope>
    <source>
        <strain evidence="2">Whitten #5841</strain>
        <tissue evidence="2">Leaf</tissue>
    </source>
</reference>
<evidence type="ECO:0000313" key="3">
    <source>
        <dbReference type="Proteomes" id="UP000825935"/>
    </source>
</evidence>
<feature type="region of interest" description="Disordered" evidence="1">
    <location>
        <begin position="78"/>
        <end position="156"/>
    </location>
</feature>
<sequence>MHMDPDKDNRTSIIMQIDLPKDDEVLLSWLVGNLDCCQVEIEELDNPSEFVQMSKESAKQGYDKALCEALHAETCTGNRSLDQKEELNQRPPSQGAAGSSIDSTVKEGSSRLDHTRPVIYEKYQSAESLAADESNSNGKSSTKQWPYAGPGSEATG</sequence>
<feature type="compositionally biased region" description="Basic and acidic residues" evidence="1">
    <location>
        <begin position="104"/>
        <end position="116"/>
    </location>
</feature>
<accession>A0A8T2VH47</accession>
<evidence type="ECO:0000256" key="1">
    <source>
        <dbReference type="SAM" id="MobiDB-lite"/>
    </source>
</evidence>
<gene>
    <name evidence="2" type="ORF">KP509_01G067100</name>
</gene>
<keyword evidence="3" id="KW-1185">Reference proteome</keyword>
<comment type="caution">
    <text evidence="2">The sequence shown here is derived from an EMBL/GenBank/DDBJ whole genome shotgun (WGS) entry which is preliminary data.</text>
</comment>
<dbReference type="EMBL" id="CM035406">
    <property type="protein sequence ID" value="KAH7446652.1"/>
    <property type="molecule type" value="Genomic_DNA"/>
</dbReference>
<feature type="compositionally biased region" description="Polar residues" evidence="1">
    <location>
        <begin position="133"/>
        <end position="144"/>
    </location>
</feature>
<feature type="compositionally biased region" description="Polar residues" evidence="1">
    <location>
        <begin position="90"/>
        <end position="103"/>
    </location>
</feature>
<organism evidence="2 3">
    <name type="scientific">Ceratopteris richardii</name>
    <name type="common">Triangle waterfern</name>
    <dbReference type="NCBI Taxonomy" id="49495"/>
    <lineage>
        <taxon>Eukaryota</taxon>
        <taxon>Viridiplantae</taxon>
        <taxon>Streptophyta</taxon>
        <taxon>Embryophyta</taxon>
        <taxon>Tracheophyta</taxon>
        <taxon>Polypodiopsida</taxon>
        <taxon>Polypodiidae</taxon>
        <taxon>Polypodiales</taxon>
        <taxon>Pteridineae</taxon>
        <taxon>Pteridaceae</taxon>
        <taxon>Parkerioideae</taxon>
        <taxon>Ceratopteris</taxon>
    </lineage>
</organism>
<proteinExistence type="predicted"/>
<dbReference type="AlphaFoldDB" id="A0A8T2VH47"/>
<name>A0A8T2VH47_CERRI</name>
<evidence type="ECO:0000313" key="2">
    <source>
        <dbReference type="EMBL" id="KAH7446652.1"/>
    </source>
</evidence>